<dbReference type="HOGENOM" id="CLU_711875_0_0_1"/>
<evidence type="ECO:0000256" key="6">
    <source>
        <dbReference type="ARBA" id="ARBA00023212"/>
    </source>
</evidence>
<comment type="similarity">
    <text evidence="2">Belongs to the BBP1 family.</text>
</comment>
<keyword evidence="13" id="KW-1185">Reference proteome</keyword>
<feature type="region of interest" description="Disordered" evidence="9">
    <location>
        <begin position="62"/>
        <end position="81"/>
    </location>
</feature>
<name>A0A0C7MMS7_9SACH</name>
<dbReference type="Pfam" id="PF15271">
    <property type="entry name" value="BBP1_N"/>
    <property type="match status" value="1"/>
</dbReference>
<dbReference type="RefSeq" id="XP_022627401.1">
    <property type="nucleotide sequence ID" value="XM_022773924.1"/>
</dbReference>
<evidence type="ECO:0000259" key="11">
    <source>
        <dbReference type="Pfam" id="PF15272"/>
    </source>
</evidence>
<dbReference type="STRING" id="1245769.A0A0C7MMS7"/>
<keyword evidence="4" id="KW-0963">Cytoplasm</keyword>
<dbReference type="AlphaFoldDB" id="A0A0C7MMS7"/>
<evidence type="ECO:0000256" key="8">
    <source>
        <dbReference type="SAM" id="Coils"/>
    </source>
</evidence>
<proteinExistence type="inferred from homology"/>
<keyword evidence="5 8" id="KW-0175">Coiled coil</keyword>
<evidence type="ECO:0000256" key="2">
    <source>
        <dbReference type="ARBA" id="ARBA00006554"/>
    </source>
</evidence>
<dbReference type="GeneID" id="34684580"/>
<comment type="function">
    <text evidence="7">Component of the spindle pole body (SPB) required for insertion of the nascent SPB into the nuclear envelope and for the proper execution of spindle pole body (SPB) duplication. Connects the central plaque of the SPB with the half-bridge. Required for proper localization of CDC5 at the SPB and for proper M-phase progression.</text>
</comment>
<evidence type="ECO:0000256" key="1">
    <source>
        <dbReference type="ARBA" id="ARBA00004317"/>
    </source>
</evidence>
<evidence type="ECO:0000256" key="3">
    <source>
        <dbReference type="ARBA" id="ARBA00021092"/>
    </source>
</evidence>
<evidence type="ECO:0000256" key="5">
    <source>
        <dbReference type="ARBA" id="ARBA00023054"/>
    </source>
</evidence>
<evidence type="ECO:0000313" key="13">
    <source>
        <dbReference type="Proteomes" id="UP000054304"/>
    </source>
</evidence>
<evidence type="ECO:0000256" key="4">
    <source>
        <dbReference type="ARBA" id="ARBA00022490"/>
    </source>
</evidence>
<keyword evidence="6" id="KW-0206">Cytoskeleton</keyword>
<organism evidence="12 13">
    <name type="scientific">Lachancea lanzarotensis</name>
    <dbReference type="NCBI Taxonomy" id="1245769"/>
    <lineage>
        <taxon>Eukaryota</taxon>
        <taxon>Fungi</taxon>
        <taxon>Dikarya</taxon>
        <taxon>Ascomycota</taxon>
        <taxon>Saccharomycotina</taxon>
        <taxon>Saccharomycetes</taxon>
        <taxon>Saccharomycetales</taxon>
        <taxon>Saccharomycetaceae</taxon>
        <taxon>Lachancea</taxon>
    </lineage>
</organism>
<feature type="coiled-coil region" evidence="8">
    <location>
        <begin position="292"/>
        <end position="346"/>
    </location>
</feature>
<reference evidence="12 13" key="1">
    <citation type="submission" date="2014-12" db="EMBL/GenBank/DDBJ databases">
        <authorList>
            <person name="Neuveglise Cecile"/>
        </authorList>
    </citation>
    <scope>NUCLEOTIDE SEQUENCE [LARGE SCALE GENOMIC DNA]</scope>
    <source>
        <strain evidence="12 13">CBS 12615</strain>
    </source>
</reference>
<evidence type="ECO:0000259" key="10">
    <source>
        <dbReference type="Pfam" id="PF15271"/>
    </source>
</evidence>
<dbReference type="OrthoDB" id="4042536at2759"/>
<evidence type="ECO:0000256" key="7">
    <source>
        <dbReference type="ARBA" id="ARBA00024676"/>
    </source>
</evidence>
<dbReference type="InterPro" id="IPR029330">
    <property type="entry name" value="Bbp1_C"/>
</dbReference>
<feature type="domain" description="Spindle pole body component Bbp1 C-terminal" evidence="11">
    <location>
        <begin position="212"/>
        <end position="360"/>
    </location>
</feature>
<comment type="subcellular location">
    <subcellularLocation>
        <location evidence="1">Cytoplasm</location>
        <location evidence="1">Cytoskeleton</location>
        <location evidence="1">Microtubule organizing center</location>
        <location evidence="1">Spindle pole body</location>
    </subcellularLocation>
</comment>
<accession>A0A0C7MMS7</accession>
<feature type="domain" description="Spindle pole component Bbp1 N-terminal" evidence="10">
    <location>
        <begin position="17"/>
        <end position="180"/>
    </location>
</feature>
<gene>
    <name evidence="12" type="ORF">LALA0_S02e08174g</name>
</gene>
<evidence type="ECO:0000256" key="9">
    <source>
        <dbReference type="SAM" id="MobiDB-lite"/>
    </source>
</evidence>
<protein>
    <recommendedName>
        <fullName evidence="3">Spindle pole component BBP1</fullName>
    </recommendedName>
</protein>
<feature type="compositionally biased region" description="Basic and acidic residues" evidence="9">
    <location>
        <begin position="62"/>
        <end position="73"/>
    </location>
</feature>
<dbReference type="EMBL" id="LN736361">
    <property type="protein sequence ID" value="CEP61165.1"/>
    <property type="molecule type" value="Genomic_DNA"/>
</dbReference>
<sequence length="388" mass="45414">MWNGRKYAENSVDGDDNTGGIYKWTMDALFGRRISPSRRFKEVSQDDTNYRLRRNSEMPKKKWDGVEYQSSERTRKRSTSVSSNRSFLQRYDLLNDEDAESDFDFKELSDLRRNRRNNVPAEHSSALHNDSTDTFSARRNKLNLKARGVNSTFLPDREEDSLKVTAPNLSDPLISKLFGKETGVQLPSADLPGKFPSPLKQRDAPSQTKAVTDDYLQLLEDLDLNGQRLKQLQGSIQQNQDHQRSVEMSYREKYFVVRQELIAELKQSKHIYDHYYKLYGKYKQLKSSKVSQIDAEKRIRNLESQVVDASIERAGEIRQLNETIFRVKLEQQEERARNDHERIRYQSRIMELENLLRSRLSDSPLKHADRVASQMRVDETQPYSETFT</sequence>
<dbReference type="Proteomes" id="UP000054304">
    <property type="component" value="Unassembled WGS sequence"/>
</dbReference>
<dbReference type="Pfam" id="PF15272">
    <property type="entry name" value="BBP1_C"/>
    <property type="match status" value="1"/>
</dbReference>
<dbReference type="InterPro" id="IPR029328">
    <property type="entry name" value="Bbp1_N"/>
</dbReference>
<evidence type="ECO:0000313" key="12">
    <source>
        <dbReference type="EMBL" id="CEP61165.1"/>
    </source>
</evidence>
<dbReference type="GO" id="GO:0005816">
    <property type="term" value="C:spindle pole body"/>
    <property type="evidence" value="ECO:0007669"/>
    <property type="project" value="UniProtKB-SubCell"/>
</dbReference>